<dbReference type="InParanoid" id="A0A3Q3GSD1"/>
<feature type="compositionally biased region" description="Polar residues" evidence="1">
    <location>
        <begin position="483"/>
        <end position="495"/>
    </location>
</feature>
<dbReference type="GeneTree" id="ENSGT00940000161762"/>
<keyword evidence="4" id="KW-1185">Reference proteome</keyword>
<reference evidence="3" key="1">
    <citation type="submission" date="2025-08" db="UniProtKB">
        <authorList>
            <consortium name="Ensembl"/>
        </authorList>
    </citation>
    <scope>IDENTIFICATION</scope>
</reference>
<dbReference type="PANTHER" id="PTHR17469">
    <property type="entry name" value="SPERM SPECIFIC ANTIGEN 2-RELATED"/>
    <property type="match status" value="1"/>
</dbReference>
<feature type="compositionally biased region" description="Polar residues" evidence="1">
    <location>
        <begin position="618"/>
        <end position="633"/>
    </location>
</feature>
<dbReference type="PANTHER" id="PTHR17469:SF14">
    <property type="entry name" value="PROTEIN ITPRID1"/>
    <property type="match status" value="1"/>
</dbReference>
<feature type="region of interest" description="Disordered" evidence="1">
    <location>
        <begin position="247"/>
        <end position="283"/>
    </location>
</feature>
<name>A0A3Q3GSD1_9LABR</name>
<evidence type="ECO:0000313" key="4">
    <source>
        <dbReference type="Proteomes" id="UP000261660"/>
    </source>
</evidence>
<dbReference type="AlphaFoldDB" id="A0A3Q3GSD1"/>
<organism evidence="3 4">
    <name type="scientific">Labrus bergylta</name>
    <name type="common">ballan wrasse</name>
    <dbReference type="NCBI Taxonomy" id="56723"/>
    <lineage>
        <taxon>Eukaryota</taxon>
        <taxon>Metazoa</taxon>
        <taxon>Chordata</taxon>
        <taxon>Craniata</taxon>
        <taxon>Vertebrata</taxon>
        <taxon>Euteleostomi</taxon>
        <taxon>Actinopterygii</taxon>
        <taxon>Neopterygii</taxon>
        <taxon>Teleostei</taxon>
        <taxon>Neoteleostei</taxon>
        <taxon>Acanthomorphata</taxon>
        <taxon>Eupercaria</taxon>
        <taxon>Labriformes</taxon>
        <taxon>Labridae</taxon>
        <taxon>Labrus</taxon>
    </lineage>
</organism>
<evidence type="ECO:0000256" key="1">
    <source>
        <dbReference type="SAM" id="MobiDB-lite"/>
    </source>
</evidence>
<reference evidence="3" key="2">
    <citation type="submission" date="2025-09" db="UniProtKB">
        <authorList>
            <consortium name="Ensembl"/>
        </authorList>
    </citation>
    <scope>IDENTIFICATION</scope>
</reference>
<feature type="compositionally biased region" description="Basic and acidic residues" evidence="1">
    <location>
        <begin position="667"/>
        <end position="676"/>
    </location>
</feature>
<feature type="compositionally biased region" description="Polar residues" evidence="1">
    <location>
        <begin position="26"/>
        <end position="38"/>
    </location>
</feature>
<feature type="compositionally biased region" description="Basic and acidic residues" evidence="1">
    <location>
        <begin position="551"/>
        <end position="560"/>
    </location>
</feature>
<feature type="compositionally biased region" description="Polar residues" evidence="1">
    <location>
        <begin position="510"/>
        <end position="524"/>
    </location>
</feature>
<protein>
    <submittedName>
        <fullName evidence="3">Protein ITPRID1-like</fullName>
    </submittedName>
</protein>
<dbReference type="OrthoDB" id="6088188at2759"/>
<feature type="region of interest" description="Disordered" evidence="1">
    <location>
        <begin position="18"/>
        <end position="66"/>
    </location>
</feature>
<dbReference type="STRING" id="56723.ENSLBEP00000036296"/>
<sequence length="799" mass="87408">MASEEAVAKRANLVASRAHWSHKNVSESSQETQGSPNKDSIRKWLSTTVTEEDAKQETPGKASELVRRNTSCDDDLALGVEASLYGNQGVRTVQEFLRWTRSSPAISRWNSFNSTLSDYSGPLSVMDILNLWNDDPEEVLLDLGFGCDEPDLSGRIPARFINYQSQARGINLQVFLEAQKNRLDLENPDVSNRFRQLEVLQQVTTAFSSLVGSSSSLRASQEKDLPPEARERRRRMGLIFRQASKKTLSHIKNKKTQDLTTSHVTSPLAAPESHYPPSSLGDNRIPLKRVKTGFLETMSPLAEEQGTGPDAQSHPQVAALIAQDGAFRSLKEGRPLTGNPFLQRKKSPGQVRESFEMEEIHSFDESITGLFTGGAEHLVRCVVRTNSCQSDSSGFLEEPFIPSQSLQESPAPDLIKALSCLSGGSTDSSSERPRTPSPSSPQSSPTSLLPSSLTSFSPEQSVISGPSQSPALLCDPKSDLDNSDTMTPPDQTQCPPASLAASEYEYLSPCFSSPELQDTNDQSKTPPPASFTPVSSSSSPMKADSIVSESEEVKMEEKDSPSPSLSILSHDSDPTACSSVTPPVSSYSPNLDFVINSINSSSGGPGDTQSRQTEEYFHQNSLSATDGSSSQLPSDPFLPSSAPSEIHWASSEASSSQSPENNQNDTLLRDSGEKGPCDPPSCTQTKEEEAPSCHIFQSDQDRPLYPPDLFLDSSRFEEFNQQPSLTPDPSVTICESTLSSKPHFKESLVDPTLEEWPNLQSRPSPNKKDNIVLMTTGTLLWLVLPKMLFLQRWITSRWI</sequence>
<proteinExistence type="predicted"/>
<feature type="compositionally biased region" description="Low complexity" evidence="1">
    <location>
        <begin position="440"/>
        <end position="458"/>
    </location>
</feature>
<feature type="compositionally biased region" description="Polar residues" evidence="1">
    <location>
        <begin position="459"/>
        <end position="470"/>
    </location>
</feature>
<dbReference type="InterPro" id="IPR043444">
    <property type="entry name" value="TESPA1-like"/>
</dbReference>
<feature type="compositionally biased region" description="Low complexity" evidence="1">
    <location>
        <begin position="649"/>
        <end position="663"/>
    </location>
</feature>
<feature type="region of interest" description="Disordered" evidence="1">
    <location>
        <begin position="420"/>
        <end position="691"/>
    </location>
</feature>
<dbReference type="Pfam" id="PF14722">
    <property type="entry name" value="KRAP_IP3R_bind"/>
    <property type="match status" value="1"/>
</dbReference>
<dbReference type="SMART" id="SM01257">
    <property type="entry name" value="KRAP_IP3R_bind"/>
    <property type="match status" value="1"/>
</dbReference>
<evidence type="ECO:0000313" key="3">
    <source>
        <dbReference type="Ensembl" id="ENSLBEP00000036296.1"/>
    </source>
</evidence>
<accession>A0A3Q3GSD1</accession>
<dbReference type="GO" id="GO:0005102">
    <property type="term" value="F:signaling receptor binding"/>
    <property type="evidence" value="ECO:0007669"/>
    <property type="project" value="InterPro"/>
</dbReference>
<feature type="compositionally biased region" description="Basic and acidic residues" evidence="1">
    <location>
        <begin position="52"/>
        <end position="66"/>
    </location>
</feature>
<dbReference type="Ensembl" id="ENSLBET00000037817.1">
    <property type="protein sequence ID" value="ENSLBEP00000036296.1"/>
    <property type="gene ID" value="ENSLBEG00000027168.1"/>
</dbReference>
<feature type="compositionally biased region" description="Low complexity" evidence="1">
    <location>
        <begin position="531"/>
        <end position="540"/>
    </location>
</feature>
<feature type="domain" description="ITPR-interacting" evidence="2">
    <location>
        <begin position="104"/>
        <end position="247"/>
    </location>
</feature>
<evidence type="ECO:0000259" key="2">
    <source>
        <dbReference type="SMART" id="SM01257"/>
    </source>
</evidence>
<dbReference type="Proteomes" id="UP000261660">
    <property type="component" value="Unplaced"/>
</dbReference>
<dbReference type="InterPro" id="IPR029325">
    <property type="entry name" value="ITPR-bd"/>
</dbReference>
<feature type="compositionally biased region" description="Low complexity" evidence="1">
    <location>
        <begin position="578"/>
        <end position="602"/>
    </location>
</feature>